<comment type="subcellular location">
    <subcellularLocation>
        <location evidence="1">Nucleus</location>
    </subcellularLocation>
</comment>
<evidence type="ECO:0000256" key="2">
    <source>
        <dbReference type="ARBA" id="ARBA00023242"/>
    </source>
</evidence>
<dbReference type="InterPro" id="IPR018846">
    <property type="entry name" value="Beta-prop_RSE1/DDB1/CPSF1_1st"/>
</dbReference>
<protein>
    <recommendedName>
        <fullName evidence="9">DNA damage-binding protein 1</fullName>
    </recommendedName>
</protein>
<dbReference type="PANTHER" id="PTHR10644">
    <property type="entry name" value="DNA REPAIR/RNA PROCESSING CPSF FAMILY"/>
    <property type="match status" value="1"/>
</dbReference>
<keyword evidence="8" id="KW-1185">Reference proteome</keyword>
<keyword evidence="2" id="KW-0539">Nucleus</keyword>
<dbReference type="Pfam" id="PF10433">
    <property type="entry name" value="Beta-prop_RSE1_1st"/>
    <property type="match status" value="2"/>
</dbReference>
<reference evidence="7" key="1">
    <citation type="submission" date="2022-07" db="EMBL/GenBank/DDBJ databases">
        <title>Phylogenomic reconstructions and comparative analyses of Kickxellomycotina fungi.</title>
        <authorList>
            <person name="Reynolds N.K."/>
            <person name="Stajich J.E."/>
            <person name="Barry K."/>
            <person name="Grigoriev I.V."/>
            <person name="Crous P."/>
            <person name="Smith M.E."/>
        </authorList>
    </citation>
    <scope>NUCLEOTIDE SEQUENCE</scope>
    <source>
        <strain evidence="7">NBRC 105414</strain>
    </source>
</reference>
<dbReference type="OrthoDB" id="433457at2759"/>
<feature type="region of interest" description="Disordered" evidence="3">
    <location>
        <begin position="1008"/>
        <end position="1027"/>
    </location>
</feature>
<feature type="domain" description="RSE1/DDB1/CPSF1 C-terminal" evidence="4">
    <location>
        <begin position="1155"/>
        <end position="1293"/>
    </location>
</feature>
<dbReference type="GO" id="GO:0005634">
    <property type="term" value="C:nucleus"/>
    <property type="evidence" value="ECO:0007669"/>
    <property type="project" value="UniProtKB-SubCell"/>
</dbReference>
<evidence type="ECO:0000313" key="7">
    <source>
        <dbReference type="EMBL" id="KAJ2780071.1"/>
    </source>
</evidence>
<evidence type="ECO:0000256" key="1">
    <source>
        <dbReference type="ARBA" id="ARBA00004123"/>
    </source>
</evidence>
<feature type="domain" description="RSE1/DDB1/CPSF1 C-terminal" evidence="4">
    <location>
        <begin position="892"/>
        <end position="1004"/>
    </location>
</feature>
<evidence type="ECO:0000313" key="8">
    <source>
        <dbReference type="Proteomes" id="UP001140217"/>
    </source>
</evidence>
<dbReference type="InterPro" id="IPR004871">
    <property type="entry name" value="RSE1/DDB1/CPSF1_C"/>
</dbReference>
<feature type="compositionally biased region" description="Pro residues" evidence="3">
    <location>
        <begin position="1012"/>
        <end position="1023"/>
    </location>
</feature>
<dbReference type="Pfam" id="PF03178">
    <property type="entry name" value="CPSF_A"/>
    <property type="match status" value="2"/>
</dbReference>
<evidence type="ECO:0000259" key="6">
    <source>
        <dbReference type="Pfam" id="PF23726"/>
    </source>
</evidence>
<feature type="region of interest" description="Disordered" evidence="3">
    <location>
        <begin position="658"/>
        <end position="685"/>
    </location>
</feature>
<dbReference type="InterPro" id="IPR050358">
    <property type="entry name" value="RSE1/DDB1/CFT1"/>
</dbReference>
<dbReference type="GO" id="GO:0003676">
    <property type="term" value="F:nucleic acid binding"/>
    <property type="evidence" value="ECO:0007669"/>
    <property type="project" value="InterPro"/>
</dbReference>
<accession>A0A9W8LHC4</accession>
<comment type="caution">
    <text evidence="7">The sequence shown here is derived from an EMBL/GenBank/DDBJ whole genome shotgun (WGS) entry which is preliminary data.</text>
</comment>
<feature type="domain" description="RSE1/DDB1/CPSF1 first beta-propeller" evidence="5">
    <location>
        <begin position="254"/>
        <end position="376"/>
    </location>
</feature>
<evidence type="ECO:0000259" key="4">
    <source>
        <dbReference type="Pfam" id="PF03178"/>
    </source>
</evidence>
<dbReference type="InterPro" id="IPR015943">
    <property type="entry name" value="WD40/YVTN_repeat-like_dom_sf"/>
</dbReference>
<proteinExistence type="predicted"/>
<gene>
    <name evidence="7" type="ORF">H4R18_003651</name>
</gene>
<sequence>MQYQYVVSAHKASSVTCSVSGAFTAAGRADVVVARGARVAVQTLSGGRLRRVGEWTANGRIAALQLVHPADRATALVVAVSDRFQFAVLAWDAEARAVATESTGALAEPTGRAAADRVLLAGDARLVVVGAYQGIVHLLPLHGARDDAWRALLRRTHGGGGGGDDDSADGGAQWPYSAHGRVAGGLALPAHLVRGGGRGKGAAHVAGSGAVHRAVAQHIRELRALDDANGQRQVQAYRAGERLGGLCARELWASPALDAGAARLVALPGGRLLVVGAESLAVLDGARVVRSLAKRAAAVGACEWLDAARAERLLLADEDGVLSLVVLRWAGAALADLLLERLGDAPVATALAHLGDGHVFVGSHCGDQALVRLHTEPIALPPPPGDEPADAGPLAWPLGEPPADAAADAADAAGATMVERLESFPSLAPLVDLCAGPGGVVACAGLRTEPGLRVVRNGVGIARAGCVDLPGVVGLWSLTTAAGRVLVAAALVGRTVLLGWDDSDSDNDDDSDVAVEPLRLPGWRLDEQTLAAGLARGGRHAVQVTPRAAVLLDAESWAVRCVWTPESAGLARISAACVAGDQIALAADGDTVVYLERRGDALAQAAARRMPAAVACIDVHAWDEAAGAAAHVAVGLWAGGDVRLLALPDLAPVLSLRQQPKQQGAADQAGADLGGADHRHHHADAPPRSVLMQTLGGARYVVVGSGDGRLHQFRLAAGGDAAVCEHKCVALGSGPLALVPLGGSGGGVFAAGAHSAVLSADDGGRVTCAAVDVRGVQRAAAVRARALPGGLCLAVGDRLWLGSADAVQRLHVRTRALPRWAAPHRVAHSAGAGLLGLATIHALDAAGRQPLAAAASDARAWERLALMGAGTQQLPPPPPVAVAPPVEAGRFSVLDAADLRLRASVLLRPFETPECLCAATLAPSDGATPALEDAFVLGTSIVLPGEDDARRGRIIVACWDRARQRLRIVASLVVMGAVYALAPFRGMLLAAVANRLLLVTWQPRRARAAADAPPPPPPPPPAEPRAVGPDAVVVDEDPACELAVACSQQTQIMALALAVTADGDHVAVGDLLMSVSLFRYERDGEGAHRLVPVARDYAGLWTTALAAVPPPLARNAARLEPPPVPDETGFLARQPDGGGGAVFARAFRGPECARLLAADSHGNLVRLAHAGAPPAGDAADPERLYVEARWRLGDMVNVIRPGSLVMDVPDPEFPDVVRPLLVFGTVLGALGVVASVEDGRVGRILDRLQTNMAALLPTPGLWDYAEHRAFSADHREVRAFGFLDGDLIERFLDLPRDTQLLVFSGGGALVDRDLLDAAEHRCKSDYWASYSRVEAEGDAAVFAQMAVSDIGRREGVDLDYVVRLVECLTRIH</sequence>
<dbReference type="Proteomes" id="UP001140217">
    <property type="component" value="Unassembled WGS sequence"/>
</dbReference>
<dbReference type="Pfam" id="PF23726">
    <property type="entry name" value="Beta-prop_RSE1_2nd"/>
    <property type="match status" value="1"/>
</dbReference>
<dbReference type="Gene3D" id="2.130.10.10">
    <property type="entry name" value="YVTN repeat-like/Quinoprotein amine dehydrogenase"/>
    <property type="match status" value="2"/>
</dbReference>
<evidence type="ECO:0008006" key="9">
    <source>
        <dbReference type="Google" id="ProtNLM"/>
    </source>
</evidence>
<organism evidence="7 8">
    <name type="scientific">Coemansia javaensis</name>
    <dbReference type="NCBI Taxonomy" id="2761396"/>
    <lineage>
        <taxon>Eukaryota</taxon>
        <taxon>Fungi</taxon>
        <taxon>Fungi incertae sedis</taxon>
        <taxon>Zoopagomycota</taxon>
        <taxon>Kickxellomycotina</taxon>
        <taxon>Kickxellomycetes</taxon>
        <taxon>Kickxellales</taxon>
        <taxon>Kickxellaceae</taxon>
        <taxon>Coemansia</taxon>
    </lineage>
</organism>
<feature type="domain" description="RSE1/DDB1/CPSF1 second beta-propeller" evidence="6">
    <location>
        <begin position="466"/>
        <end position="793"/>
    </location>
</feature>
<dbReference type="Gene3D" id="1.10.150.910">
    <property type="match status" value="1"/>
</dbReference>
<feature type="compositionally biased region" description="Low complexity" evidence="3">
    <location>
        <begin position="662"/>
        <end position="671"/>
    </location>
</feature>
<dbReference type="InterPro" id="IPR058543">
    <property type="entry name" value="Beta-prop_RSE1/DDB1/CPSF1_2nd"/>
</dbReference>
<dbReference type="EMBL" id="JANBUL010000151">
    <property type="protein sequence ID" value="KAJ2780071.1"/>
    <property type="molecule type" value="Genomic_DNA"/>
</dbReference>
<evidence type="ECO:0000259" key="5">
    <source>
        <dbReference type="Pfam" id="PF10433"/>
    </source>
</evidence>
<name>A0A9W8LHC4_9FUNG</name>
<feature type="domain" description="RSE1/DDB1/CPSF1 first beta-propeller" evidence="5">
    <location>
        <begin position="14"/>
        <end position="143"/>
    </location>
</feature>
<evidence type="ECO:0000256" key="3">
    <source>
        <dbReference type="SAM" id="MobiDB-lite"/>
    </source>
</evidence>